<comment type="similarity">
    <text evidence="7">Belongs to the binding-protein-dependent transport system permease family.</text>
</comment>
<dbReference type="SUPFAM" id="SSF161098">
    <property type="entry name" value="MetI-like"/>
    <property type="match status" value="1"/>
</dbReference>
<keyword evidence="2 7" id="KW-0813">Transport</keyword>
<proteinExistence type="inferred from homology"/>
<dbReference type="AlphaFoldDB" id="A0A4P7CLK2"/>
<evidence type="ECO:0000256" key="1">
    <source>
        <dbReference type="ARBA" id="ARBA00004651"/>
    </source>
</evidence>
<dbReference type="InterPro" id="IPR000515">
    <property type="entry name" value="MetI-like"/>
</dbReference>
<evidence type="ECO:0000313" key="8">
    <source>
        <dbReference type="EMBL" id="QBQ64257.1"/>
    </source>
</evidence>
<reference evidence="8 9" key="1">
    <citation type="submission" date="2019-03" db="EMBL/GenBank/DDBJ databases">
        <authorList>
            <person name="Che Y."/>
            <person name="Zhou L."/>
        </authorList>
    </citation>
    <scope>NUCLEOTIDE SEQUENCE [LARGE SCALE GENOMIC DNA]</scope>
    <source>
        <strain evidence="8 9">AIFJ1607</strain>
    </source>
</reference>
<evidence type="ECO:0000256" key="7">
    <source>
        <dbReference type="RuleBase" id="RU363032"/>
    </source>
</evidence>
<feature type="transmembrane region" description="Helical" evidence="7">
    <location>
        <begin position="12"/>
        <end position="34"/>
    </location>
</feature>
<feature type="transmembrane region" description="Helical" evidence="7">
    <location>
        <begin position="109"/>
        <end position="132"/>
    </location>
</feature>
<sequence length="279" mass="31134">MYIGKNKVRFDIAKFIIYIFVSILAFISIFPFFWSALLSTQDTASIMGMSLSFGDQFFQNYQDLAKDIPFNKAMVNTFIITVLSTLNSVAVSAAAGYAFAIYNFKGKNLIFTTLLLTMMVPSVVNLVPYFLIIKQLSLINTLTAIWLPAGVNIFGVFLIRQYVASSIPREIFDSARVDGLNELQIFFRIGLPMMRSCLLTVAIMVIVASWNNFMLPLIALQTPDTQILTLVLRSLNGATATPWNLVMTGSFLAMLPLLIIFIFFSKKMMESLTEGAVKG</sequence>
<protein>
    <submittedName>
        <fullName evidence="8">Carbohydrate ABC transporter permease</fullName>
    </submittedName>
</protein>
<dbReference type="PANTHER" id="PTHR43744:SF2">
    <property type="entry name" value="ARABINOOLIGOSACCHARIDES TRANSPORT SYSTEM PERMEASE PROTEIN ARAQ"/>
    <property type="match status" value="1"/>
</dbReference>
<evidence type="ECO:0000256" key="4">
    <source>
        <dbReference type="ARBA" id="ARBA00022692"/>
    </source>
</evidence>
<dbReference type="Gene3D" id="1.10.3720.10">
    <property type="entry name" value="MetI-like"/>
    <property type="match status" value="1"/>
</dbReference>
<comment type="subcellular location">
    <subcellularLocation>
        <location evidence="1 7">Cell membrane</location>
        <topology evidence="1 7">Multi-pass membrane protein</topology>
    </subcellularLocation>
</comment>
<keyword evidence="6 7" id="KW-0472">Membrane</keyword>
<keyword evidence="9" id="KW-1185">Reference proteome</keyword>
<feature type="transmembrane region" description="Helical" evidence="7">
    <location>
        <begin position="78"/>
        <end position="102"/>
    </location>
</feature>
<dbReference type="PROSITE" id="PS50928">
    <property type="entry name" value="ABC_TM1"/>
    <property type="match status" value="1"/>
</dbReference>
<evidence type="ECO:0000256" key="3">
    <source>
        <dbReference type="ARBA" id="ARBA00022475"/>
    </source>
</evidence>
<gene>
    <name evidence="8" type="ORF">EXH44_08525</name>
</gene>
<organism evidence="8 9">
    <name type="scientific">Actinobacillus indolicus</name>
    <dbReference type="NCBI Taxonomy" id="51049"/>
    <lineage>
        <taxon>Bacteria</taxon>
        <taxon>Pseudomonadati</taxon>
        <taxon>Pseudomonadota</taxon>
        <taxon>Gammaproteobacteria</taxon>
        <taxon>Pasteurellales</taxon>
        <taxon>Pasteurellaceae</taxon>
        <taxon>Actinobacillus</taxon>
    </lineage>
</organism>
<dbReference type="KEGG" id="aio:EXH44_08525"/>
<dbReference type="InterPro" id="IPR035906">
    <property type="entry name" value="MetI-like_sf"/>
</dbReference>
<evidence type="ECO:0000313" key="9">
    <source>
        <dbReference type="Proteomes" id="UP000294444"/>
    </source>
</evidence>
<feature type="transmembrane region" description="Helical" evidence="7">
    <location>
        <begin position="197"/>
        <end position="220"/>
    </location>
</feature>
<evidence type="ECO:0000256" key="5">
    <source>
        <dbReference type="ARBA" id="ARBA00022989"/>
    </source>
</evidence>
<name>A0A4P7CLK2_9PAST</name>
<feature type="transmembrane region" description="Helical" evidence="7">
    <location>
        <begin position="138"/>
        <end position="159"/>
    </location>
</feature>
<evidence type="ECO:0000256" key="2">
    <source>
        <dbReference type="ARBA" id="ARBA00022448"/>
    </source>
</evidence>
<dbReference type="RefSeq" id="WP_135672955.1">
    <property type="nucleotide sequence ID" value="NZ_CP038145.1"/>
</dbReference>
<keyword evidence="4 7" id="KW-0812">Transmembrane</keyword>
<accession>A0A4P7CLK2</accession>
<dbReference type="EMBL" id="CP038145">
    <property type="protein sequence ID" value="QBQ64257.1"/>
    <property type="molecule type" value="Genomic_DNA"/>
</dbReference>
<dbReference type="GO" id="GO:0055085">
    <property type="term" value="P:transmembrane transport"/>
    <property type="evidence" value="ECO:0007669"/>
    <property type="project" value="InterPro"/>
</dbReference>
<dbReference type="CDD" id="cd06261">
    <property type="entry name" value="TM_PBP2"/>
    <property type="match status" value="1"/>
</dbReference>
<feature type="transmembrane region" description="Helical" evidence="7">
    <location>
        <begin position="240"/>
        <end position="264"/>
    </location>
</feature>
<keyword evidence="3" id="KW-1003">Cell membrane</keyword>
<dbReference type="Pfam" id="PF00528">
    <property type="entry name" value="BPD_transp_1"/>
    <property type="match status" value="1"/>
</dbReference>
<evidence type="ECO:0000256" key="6">
    <source>
        <dbReference type="ARBA" id="ARBA00023136"/>
    </source>
</evidence>
<dbReference type="GO" id="GO:0005886">
    <property type="term" value="C:plasma membrane"/>
    <property type="evidence" value="ECO:0007669"/>
    <property type="project" value="UniProtKB-SubCell"/>
</dbReference>
<dbReference type="Proteomes" id="UP000294444">
    <property type="component" value="Chromosome"/>
</dbReference>
<dbReference type="PANTHER" id="PTHR43744">
    <property type="entry name" value="ABC TRANSPORTER PERMEASE PROTEIN MG189-RELATED-RELATED"/>
    <property type="match status" value="1"/>
</dbReference>
<dbReference type="OrthoDB" id="9794684at2"/>
<keyword evidence="5 7" id="KW-1133">Transmembrane helix</keyword>